<evidence type="ECO:0000313" key="2">
    <source>
        <dbReference type="Proteomes" id="UP000199236"/>
    </source>
</evidence>
<proteinExistence type="predicted"/>
<dbReference type="RefSeq" id="WP_139229181.1">
    <property type="nucleotide sequence ID" value="NZ_FOVR01000001.1"/>
</dbReference>
<dbReference type="EMBL" id="FOVR01000001">
    <property type="protein sequence ID" value="SFN59948.1"/>
    <property type="molecule type" value="Genomic_DNA"/>
</dbReference>
<sequence length="100" mass="10974">MKRELTTPAKGLCEATSESIVHSGWIVEAGSVSRAIQYFDRLVEPRIVAADDLTATISHVQSGLGNRAYRMFGFSMLGEVESFVDQIAQRAIEGRGRARC</sequence>
<name>A0A1I5AC32_9HYPH</name>
<dbReference type="Proteomes" id="UP000199236">
    <property type="component" value="Unassembled WGS sequence"/>
</dbReference>
<protein>
    <submittedName>
        <fullName evidence="1">Uncharacterized protein</fullName>
    </submittedName>
</protein>
<dbReference type="STRING" id="655353.SAMN04488056_101428"/>
<dbReference type="OrthoDB" id="9933618at2"/>
<gene>
    <name evidence="1" type="ORF">SAMN04488056_101428</name>
</gene>
<organism evidence="1 2">
    <name type="scientific">Cohaesibacter marisflavi</name>
    <dbReference type="NCBI Taxonomy" id="655353"/>
    <lineage>
        <taxon>Bacteria</taxon>
        <taxon>Pseudomonadati</taxon>
        <taxon>Pseudomonadota</taxon>
        <taxon>Alphaproteobacteria</taxon>
        <taxon>Hyphomicrobiales</taxon>
        <taxon>Cohaesibacteraceae</taxon>
    </lineage>
</organism>
<reference evidence="1 2" key="1">
    <citation type="submission" date="2016-10" db="EMBL/GenBank/DDBJ databases">
        <authorList>
            <person name="de Groot N.N."/>
        </authorList>
    </citation>
    <scope>NUCLEOTIDE SEQUENCE [LARGE SCALE GENOMIC DNA]</scope>
    <source>
        <strain evidence="1 2">CGMCC 1.9157</strain>
    </source>
</reference>
<dbReference type="AlphaFoldDB" id="A0A1I5AC32"/>
<evidence type="ECO:0000313" key="1">
    <source>
        <dbReference type="EMBL" id="SFN59948.1"/>
    </source>
</evidence>
<keyword evidence="2" id="KW-1185">Reference proteome</keyword>
<accession>A0A1I5AC32</accession>